<organism evidence="5 6">
    <name type="scientific">Celerinatantimonas yamalensis</name>
    <dbReference type="NCBI Taxonomy" id="559956"/>
    <lineage>
        <taxon>Bacteria</taxon>
        <taxon>Pseudomonadati</taxon>
        <taxon>Pseudomonadota</taxon>
        <taxon>Gammaproteobacteria</taxon>
        <taxon>Celerinatantimonadaceae</taxon>
        <taxon>Celerinatantimonas</taxon>
    </lineage>
</organism>
<reference evidence="5 6" key="1">
    <citation type="journal article" date="2013" name="Int. J. Syst. Evol. Microbiol.">
        <title>Celerinatantimonas yamalensis sp. nov., a cold-adapted diazotrophic bacterium from a cold permafrost brine.</title>
        <authorList>
            <person name="Shcherbakova V."/>
            <person name="Chuvilskaya N."/>
            <person name="Rivkina E."/>
            <person name="Demidov N."/>
            <person name="Uchaeva V."/>
            <person name="Suetin S."/>
            <person name="Suzina N."/>
            <person name="Gilichinsky D."/>
        </authorList>
    </citation>
    <scope>NUCLEOTIDE SEQUENCE [LARGE SCALE GENOMIC DNA]</scope>
    <source>
        <strain evidence="5 6">C7</strain>
    </source>
</reference>
<keyword evidence="6" id="KW-1185">Reference proteome</keyword>
<comment type="similarity">
    <text evidence="1">Belongs to the bacterial solute-binding protein 1 family.</text>
</comment>
<keyword evidence="3 4" id="KW-0732">Signal</keyword>
<dbReference type="InterPro" id="IPR006059">
    <property type="entry name" value="SBP"/>
</dbReference>
<dbReference type="PANTHER" id="PTHR30061:SF50">
    <property type="entry name" value="MALTOSE_MALTODEXTRIN-BINDING PERIPLASMIC PROTEIN"/>
    <property type="match status" value="1"/>
</dbReference>
<protein>
    <submittedName>
        <fullName evidence="5">Extracellular solute-binding protein</fullName>
    </submittedName>
</protein>
<dbReference type="RefSeq" id="WP_408623107.1">
    <property type="nucleotide sequence ID" value="NZ_JBEQCT010000002.1"/>
</dbReference>
<dbReference type="Gene3D" id="3.40.190.10">
    <property type="entry name" value="Periplasmic binding protein-like II"/>
    <property type="match status" value="2"/>
</dbReference>
<feature type="chain" id="PRO_5045695881" evidence="4">
    <location>
        <begin position="27"/>
        <end position="412"/>
    </location>
</feature>
<dbReference type="PANTHER" id="PTHR30061">
    <property type="entry name" value="MALTOSE-BINDING PERIPLASMIC PROTEIN"/>
    <property type="match status" value="1"/>
</dbReference>
<keyword evidence="2" id="KW-0813">Transport</keyword>
<dbReference type="Proteomes" id="UP001629953">
    <property type="component" value="Unassembled WGS sequence"/>
</dbReference>
<feature type="signal peptide" evidence="4">
    <location>
        <begin position="1"/>
        <end position="26"/>
    </location>
</feature>
<dbReference type="Pfam" id="PF13416">
    <property type="entry name" value="SBP_bac_8"/>
    <property type="match status" value="1"/>
</dbReference>
<dbReference type="SUPFAM" id="SSF53850">
    <property type="entry name" value="Periplasmic binding protein-like II"/>
    <property type="match status" value="1"/>
</dbReference>
<comment type="caution">
    <text evidence="5">The sequence shown here is derived from an EMBL/GenBank/DDBJ whole genome shotgun (WGS) entry which is preliminary data.</text>
</comment>
<name>A0ABW9G696_9GAMM</name>
<gene>
    <name evidence="5" type="ORF">ABUE30_07545</name>
</gene>
<evidence type="ECO:0000256" key="3">
    <source>
        <dbReference type="ARBA" id="ARBA00022729"/>
    </source>
</evidence>
<sequence length="412" mass="45233">MKISKISAALMLSLAFTGAISKAALADTSTHKLLVWEDIKKSDGIADAVKAFEAKYNVDVKVLEMPFAQQIEKLRLDGPAGIGPDVMVIPNDQIGGAVIQGLLAKLNLPTSYLNEYTQSAVDALNYKNTQYGIPKAVESLVMIYNKKMVKQAPQTMDELYQLSLKERKVDKFGLLAKFDQIYYSYGVISGMGGYIFGKNSNGSFNFNDIGLNNAGSVEAVKYIEKFFTSGAFPKGIIGSSGLNAIDTMFTEQRAAVVFNGPWAFEPYRKAGVDYGVAPLPMLPNGKHMRSFLGVKGYVVSSYSKNKELAVKFIKFINQEKYEKIRFDKTSEIPALKALLKDPDFTKNQEATAVAQQAKYATAMPNVPEMQTIWTPTNNALQLVATGKSKVAPALNTAVDNIKMQIQMTQSEQ</sequence>
<evidence type="ECO:0000313" key="6">
    <source>
        <dbReference type="Proteomes" id="UP001629953"/>
    </source>
</evidence>
<proteinExistence type="inferred from homology"/>
<accession>A0ABW9G696</accession>
<evidence type="ECO:0000256" key="4">
    <source>
        <dbReference type="SAM" id="SignalP"/>
    </source>
</evidence>
<evidence type="ECO:0000313" key="5">
    <source>
        <dbReference type="EMBL" id="MFM2484919.1"/>
    </source>
</evidence>
<evidence type="ECO:0000256" key="2">
    <source>
        <dbReference type="ARBA" id="ARBA00022448"/>
    </source>
</evidence>
<evidence type="ECO:0000256" key="1">
    <source>
        <dbReference type="ARBA" id="ARBA00008520"/>
    </source>
</evidence>
<dbReference type="EMBL" id="JBEQCT010000002">
    <property type="protein sequence ID" value="MFM2484919.1"/>
    <property type="molecule type" value="Genomic_DNA"/>
</dbReference>